<evidence type="ECO:0000313" key="1">
    <source>
        <dbReference type="EMBL" id="GAA2209690.1"/>
    </source>
</evidence>
<proteinExistence type="predicted"/>
<sequence length="94" mass="10851">MADQEWHGVHPVPFRDGYQRLGWRVPSGRTRRVRVREHTCECMSVIYEFCQAGGLMFIQRVVRAEGGEERHETARLPCAEAKLLWDLLLDGRAG</sequence>
<reference evidence="2" key="1">
    <citation type="journal article" date="2019" name="Int. J. Syst. Evol. Microbiol.">
        <title>The Global Catalogue of Microorganisms (GCM) 10K type strain sequencing project: providing services to taxonomists for standard genome sequencing and annotation.</title>
        <authorList>
            <consortium name="The Broad Institute Genomics Platform"/>
            <consortium name="The Broad Institute Genome Sequencing Center for Infectious Disease"/>
            <person name="Wu L."/>
            <person name="Ma J."/>
        </authorList>
    </citation>
    <scope>NUCLEOTIDE SEQUENCE [LARGE SCALE GENOMIC DNA]</scope>
    <source>
        <strain evidence="2">JCM 16114</strain>
    </source>
</reference>
<protein>
    <submittedName>
        <fullName evidence="1">Uncharacterized protein</fullName>
    </submittedName>
</protein>
<keyword evidence="2" id="KW-1185">Reference proteome</keyword>
<dbReference type="EMBL" id="BAAAQX010000013">
    <property type="protein sequence ID" value="GAA2209690.1"/>
    <property type="molecule type" value="Genomic_DNA"/>
</dbReference>
<organism evidence="1 2">
    <name type="scientific">Nonomuraea monospora</name>
    <dbReference type="NCBI Taxonomy" id="568818"/>
    <lineage>
        <taxon>Bacteria</taxon>
        <taxon>Bacillati</taxon>
        <taxon>Actinomycetota</taxon>
        <taxon>Actinomycetes</taxon>
        <taxon>Streptosporangiales</taxon>
        <taxon>Streptosporangiaceae</taxon>
        <taxon>Nonomuraea</taxon>
    </lineage>
</organism>
<comment type="caution">
    <text evidence="1">The sequence shown here is derived from an EMBL/GenBank/DDBJ whole genome shotgun (WGS) entry which is preliminary data.</text>
</comment>
<gene>
    <name evidence="1" type="ORF">GCM10009850_051490</name>
</gene>
<evidence type="ECO:0000313" key="2">
    <source>
        <dbReference type="Proteomes" id="UP001499843"/>
    </source>
</evidence>
<accession>A0ABP5PGB3</accession>
<dbReference type="Proteomes" id="UP001499843">
    <property type="component" value="Unassembled WGS sequence"/>
</dbReference>
<name>A0ABP5PGB3_9ACTN</name>